<organism evidence="1 2">
    <name type="scientific">Fimbriiglobus ruber</name>
    <dbReference type="NCBI Taxonomy" id="1908690"/>
    <lineage>
        <taxon>Bacteria</taxon>
        <taxon>Pseudomonadati</taxon>
        <taxon>Planctomycetota</taxon>
        <taxon>Planctomycetia</taxon>
        <taxon>Gemmatales</taxon>
        <taxon>Gemmataceae</taxon>
        <taxon>Fimbriiglobus</taxon>
    </lineage>
</organism>
<comment type="caution">
    <text evidence="1">The sequence shown here is derived from an EMBL/GenBank/DDBJ whole genome shotgun (WGS) entry which is preliminary data.</text>
</comment>
<protein>
    <submittedName>
        <fullName evidence="1">Phage protein</fullName>
    </submittedName>
</protein>
<dbReference type="EMBL" id="NIDE01000016">
    <property type="protein sequence ID" value="OWK36905.1"/>
    <property type="molecule type" value="Genomic_DNA"/>
</dbReference>
<sequence>MALRVLGKQCFQYYAYQSRTPNDVGQYVTTYAPPVTFYGSVQPVPRDLYERYGLEFQRSYVNVYLQRNVIDVARDVSGDQIAFNGATYQCLSKTAWDAIDGWDAVLCVLITEPAAC</sequence>
<evidence type="ECO:0000313" key="1">
    <source>
        <dbReference type="EMBL" id="OWK36905.1"/>
    </source>
</evidence>
<name>A0A225DKI5_9BACT</name>
<gene>
    <name evidence="1" type="ORF">FRUB_07957</name>
</gene>
<dbReference type="RefSeq" id="WP_088258608.1">
    <property type="nucleotide sequence ID" value="NZ_NIDE01000016.1"/>
</dbReference>
<dbReference type="Pfam" id="PF22755">
    <property type="entry name" value="E217_gp28"/>
    <property type="match status" value="1"/>
</dbReference>
<evidence type="ECO:0000313" key="2">
    <source>
        <dbReference type="Proteomes" id="UP000214646"/>
    </source>
</evidence>
<dbReference type="InterPro" id="IPR054441">
    <property type="entry name" value="Gp28-like"/>
</dbReference>
<dbReference type="OrthoDB" id="6638297at2"/>
<dbReference type="AlphaFoldDB" id="A0A225DKI5"/>
<proteinExistence type="predicted"/>
<reference evidence="2" key="1">
    <citation type="submission" date="2017-06" db="EMBL/GenBank/DDBJ databases">
        <title>Genome analysis of Fimbriiglobus ruber SP5, the first member of the order Planctomycetales with confirmed chitinolytic capability.</title>
        <authorList>
            <person name="Ravin N.V."/>
            <person name="Rakitin A.L."/>
            <person name="Ivanova A.A."/>
            <person name="Beletsky A.V."/>
            <person name="Kulichevskaya I.S."/>
            <person name="Mardanov A.V."/>
            <person name="Dedysh S.N."/>
        </authorList>
    </citation>
    <scope>NUCLEOTIDE SEQUENCE [LARGE SCALE GENOMIC DNA]</scope>
    <source>
        <strain evidence="2">SP5</strain>
    </source>
</reference>
<dbReference type="Proteomes" id="UP000214646">
    <property type="component" value="Unassembled WGS sequence"/>
</dbReference>
<keyword evidence="2" id="KW-1185">Reference proteome</keyword>
<accession>A0A225DKI5</accession>